<reference evidence="1" key="1">
    <citation type="submission" date="2022-01" db="EMBL/GenBank/DDBJ databases">
        <authorList>
            <person name="King R."/>
        </authorList>
    </citation>
    <scope>NUCLEOTIDE SEQUENCE</scope>
</reference>
<name>A0A9N9S749_9DIPT</name>
<reference evidence="1" key="2">
    <citation type="submission" date="2022-10" db="EMBL/GenBank/DDBJ databases">
        <authorList>
            <consortium name="ENA_rothamsted_submissions"/>
            <consortium name="culmorum"/>
            <person name="King R."/>
        </authorList>
    </citation>
    <scope>NUCLEOTIDE SEQUENCE</scope>
</reference>
<proteinExistence type="predicted"/>
<dbReference type="AlphaFoldDB" id="A0A9N9S749"/>
<sequence>MLKTLLDLGFKFQTCLKLYWILVLSFRHAYA</sequence>
<organism evidence="1 2">
    <name type="scientific">Chironomus riparius</name>
    <dbReference type="NCBI Taxonomy" id="315576"/>
    <lineage>
        <taxon>Eukaryota</taxon>
        <taxon>Metazoa</taxon>
        <taxon>Ecdysozoa</taxon>
        <taxon>Arthropoda</taxon>
        <taxon>Hexapoda</taxon>
        <taxon>Insecta</taxon>
        <taxon>Pterygota</taxon>
        <taxon>Neoptera</taxon>
        <taxon>Endopterygota</taxon>
        <taxon>Diptera</taxon>
        <taxon>Nematocera</taxon>
        <taxon>Chironomoidea</taxon>
        <taxon>Chironomidae</taxon>
        <taxon>Chironominae</taxon>
        <taxon>Chironomus</taxon>
    </lineage>
</organism>
<protein>
    <submittedName>
        <fullName evidence="1">Uncharacterized protein</fullName>
    </submittedName>
</protein>
<accession>A0A9N9S749</accession>
<evidence type="ECO:0000313" key="1">
    <source>
        <dbReference type="EMBL" id="CAG9812175.1"/>
    </source>
</evidence>
<dbReference type="EMBL" id="OU895880">
    <property type="protein sequence ID" value="CAG9812175.1"/>
    <property type="molecule type" value="Genomic_DNA"/>
</dbReference>
<gene>
    <name evidence="1" type="ORF">CHIRRI_LOCUS14980</name>
</gene>
<evidence type="ECO:0000313" key="2">
    <source>
        <dbReference type="Proteomes" id="UP001153620"/>
    </source>
</evidence>
<keyword evidence="2" id="KW-1185">Reference proteome</keyword>
<dbReference type="Proteomes" id="UP001153620">
    <property type="component" value="Chromosome 4"/>
</dbReference>